<dbReference type="AlphaFoldDB" id="A8IL92"/>
<dbReference type="eggNOG" id="COG1835">
    <property type="taxonomic scope" value="Bacteria"/>
</dbReference>
<keyword evidence="1" id="KW-1133">Transmembrane helix</keyword>
<keyword evidence="1" id="KW-0812">Transmembrane</keyword>
<dbReference type="PANTHER" id="PTHR23028:SF53">
    <property type="entry name" value="ACYL_TRANSF_3 DOMAIN-CONTAINING PROTEIN"/>
    <property type="match status" value="1"/>
</dbReference>
<dbReference type="SUPFAM" id="SSF52266">
    <property type="entry name" value="SGNH hydrolase"/>
    <property type="match status" value="1"/>
</dbReference>
<dbReference type="KEGG" id="azc:AZC_4004"/>
<dbReference type="Pfam" id="PF19040">
    <property type="entry name" value="SGNH"/>
    <property type="match status" value="1"/>
</dbReference>
<accession>A8IL92</accession>
<dbReference type="GO" id="GO:0016020">
    <property type="term" value="C:membrane"/>
    <property type="evidence" value="ECO:0007669"/>
    <property type="project" value="TreeGrafter"/>
</dbReference>
<feature type="transmembrane region" description="Helical" evidence="1">
    <location>
        <begin position="322"/>
        <end position="343"/>
    </location>
</feature>
<dbReference type="InterPro" id="IPR050879">
    <property type="entry name" value="Acyltransferase_3"/>
</dbReference>
<sequence>MGAHSFMHQGLEYRPHIDGMRAIAVGGVVLFHFGLTPLSGGFTGVDVFFVISGFLISKTLYRDVAGGDFSFADFYARRARRIVPAYVAVSLLSTLAAGLLLYPHALRDFAASLLASTVFASNIYFYFSANYFAPAAHELPLLHYWSLGVEEQFYLLFPPLLFAARRCTRRRVPLLLAVVAVASLLSGEMLLRFNPEAAFYLLPFRAFELLIGCLLALPGVRFPAQPRIANGAVLLGLALILGGMVALSERGPFPGTDALLPCAGAALVIWGADRVRTGAGARLLSLAPLRFVGRISYSLYLVHWPVASFGRQLFPFAEGWEFFLGGVATSLLFAVAIYALVEAPCRRWLGTVPRALVASTAGLAVLAALAGTILALGGFPQRVEARVLRMLTYVHYRPNEAFRTGTCFLGPRETAESLRADLCLPARRPLAVLWGDSHAAHYYAGLEPPFAARGYALGQLTASGCPPLPGIVIPARPNCAGFNDFALAEILRLKPQLVVMAGFWSVDPAWLEALEQALSRLEAAGIPAVVLGPGPVFRRSVPLILADRQRAGDRGVTSGDELSAGVVEEIDAAVQAVVTRVPGARYVPVLETICPQRQCPLAADHVPLFFDNAHLTAHGAQVFSRALIARILP</sequence>
<protein>
    <submittedName>
        <fullName evidence="4">O-antigen acetylase</fullName>
    </submittedName>
</protein>
<evidence type="ECO:0000259" key="3">
    <source>
        <dbReference type="Pfam" id="PF19040"/>
    </source>
</evidence>
<dbReference type="Pfam" id="PF01757">
    <property type="entry name" value="Acyl_transf_3"/>
    <property type="match status" value="1"/>
</dbReference>
<dbReference type="HOGENOM" id="CLU_005679_10_4_5"/>
<keyword evidence="5" id="KW-1185">Reference proteome</keyword>
<dbReference type="eggNOG" id="COG2755">
    <property type="taxonomic scope" value="Bacteria"/>
</dbReference>
<dbReference type="InterPro" id="IPR002656">
    <property type="entry name" value="Acyl_transf_3_dom"/>
</dbReference>
<feature type="transmembrane region" description="Helical" evidence="1">
    <location>
        <begin position="172"/>
        <end position="191"/>
    </location>
</feature>
<dbReference type="Proteomes" id="UP000000270">
    <property type="component" value="Chromosome"/>
</dbReference>
<evidence type="ECO:0000256" key="1">
    <source>
        <dbReference type="SAM" id="Phobius"/>
    </source>
</evidence>
<feature type="transmembrane region" description="Helical" evidence="1">
    <location>
        <begin position="42"/>
        <end position="61"/>
    </location>
</feature>
<dbReference type="GO" id="GO:0016747">
    <property type="term" value="F:acyltransferase activity, transferring groups other than amino-acyl groups"/>
    <property type="evidence" value="ECO:0007669"/>
    <property type="project" value="InterPro"/>
</dbReference>
<name>A8IL92_AZOC5</name>
<feature type="domain" description="SGNH" evidence="3">
    <location>
        <begin position="421"/>
        <end position="627"/>
    </location>
</feature>
<reference evidence="4 5" key="4">
    <citation type="journal article" date="2009" name="Appl. Environ. Microbiol.">
        <title>Comparative genome-wide transcriptional profiling of Azorhizobium caulinodans ORS571 grown under free-living and symbiotic conditions.</title>
        <authorList>
            <person name="Tsukada S."/>
            <person name="Aono T."/>
            <person name="Akiba N."/>
            <person name="Lee KB."/>
            <person name="Liu CT."/>
            <person name="Toyazaki H."/>
            <person name="Oyaizu H."/>
        </authorList>
    </citation>
    <scope>NUCLEOTIDE SEQUENCE [LARGE SCALE GENOMIC DNA]</scope>
    <source>
        <strain evidence="5">ATCC 43989 / DSM 5975 / JCM 20966 / LMG 6465 / NBRC 14845 / NCIMB 13405 / ORS 571</strain>
    </source>
</reference>
<evidence type="ECO:0000259" key="2">
    <source>
        <dbReference type="Pfam" id="PF01757"/>
    </source>
</evidence>
<feature type="transmembrane region" description="Helical" evidence="1">
    <location>
        <begin position="82"/>
        <end position="103"/>
    </location>
</feature>
<organism evidence="4 5">
    <name type="scientific">Azorhizobium caulinodans (strain ATCC 43989 / DSM 5975 / JCM 20966 / LMG 6465 / NBRC 14845 / NCIMB 13405 / ORS 571)</name>
    <dbReference type="NCBI Taxonomy" id="438753"/>
    <lineage>
        <taxon>Bacteria</taxon>
        <taxon>Pseudomonadati</taxon>
        <taxon>Pseudomonadota</taxon>
        <taxon>Alphaproteobacteria</taxon>
        <taxon>Hyphomicrobiales</taxon>
        <taxon>Xanthobacteraceae</taxon>
        <taxon>Azorhizobium</taxon>
    </lineage>
</organism>
<evidence type="ECO:0000313" key="4">
    <source>
        <dbReference type="EMBL" id="BAF90002.1"/>
    </source>
</evidence>
<dbReference type="PANTHER" id="PTHR23028">
    <property type="entry name" value="ACETYLTRANSFERASE"/>
    <property type="match status" value="1"/>
</dbReference>
<reference evidence="5" key="2">
    <citation type="submission" date="2007-04" db="EMBL/GenBank/DDBJ databases">
        <title>Complete genome sequence of the nitrogen-fixing bacterium Azorhizobium caulinodans ORS571.</title>
        <authorList>
            <person name="Lee K.B."/>
            <person name="Backer P.D."/>
            <person name="Aono T."/>
            <person name="Liu C.T."/>
            <person name="Suzuki S."/>
            <person name="Suzuki T."/>
            <person name="Kaneko T."/>
            <person name="Yamada M."/>
            <person name="Tabata S."/>
            <person name="Kupfer D.M."/>
            <person name="Najar F.Z."/>
            <person name="Wiley G.B."/>
            <person name="Roe B."/>
            <person name="Binnewies T."/>
            <person name="Ussery D."/>
            <person name="Vereecke D."/>
            <person name="Gevers D."/>
            <person name="Holsters M."/>
            <person name="Oyaizu H."/>
        </authorList>
    </citation>
    <scope>NUCLEOTIDE SEQUENCE [LARGE SCALE GENOMIC DNA]</scope>
    <source>
        <strain evidence="5">ATCC 43989 / DSM 5975 / JCM 20966 / LMG 6465 / NBRC 14845 / NCIMB 13405 / ORS 571</strain>
    </source>
</reference>
<feature type="transmembrane region" description="Helical" evidence="1">
    <location>
        <begin position="197"/>
        <end position="217"/>
    </location>
</feature>
<dbReference type="GO" id="GO:0009103">
    <property type="term" value="P:lipopolysaccharide biosynthetic process"/>
    <property type="evidence" value="ECO:0007669"/>
    <property type="project" value="TreeGrafter"/>
</dbReference>
<feature type="domain" description="Acyltransferase 3" evidence="2">
    <location>
        <begin position="17"/>
        <end position="338"/>
    </location>
</feature>
<dbReference type="InterPro" id="IPR043968">
    <property type="entry name" value="SGNH"/>
</dbReference>
<dbReference type="STRING" id="438753.AZC_4004"/>
<feature type="transmembrane region" description="Helical" evidence="1">
    <location>
        <begin position="229"/>
        <end position="247"/>
    </location>
</feature>
<dbReference type="EMBL" id="AP009384">
    <property type="protein sequence ID" value="BAF90002.1"/>
    <property type="molecule type" value="Genomic_DNA"/>
</dbReference>
<feature type="transmembrane region" description="Helical" evidence="1">
    <location>
        <begin position="109"/>
        <end position="127"/>
    </location>
</feature>
<reference evidence="4 5" key="5">
    <citation type="journal article" date="2010" name="Appl. Environ. Microbiol.">
        <title>phrR-like gene praR of Azorhizobium caulinodans ORS571 is essential for symbiosis with Sesbania rostrata and is involved in expression of reb genes.</title>
        <authorList>
            <person name="Akiba N."/>
            <person name="Aono T."/>
            <person name="Toyazaki H."/>
            <person name="Sato S."/>
            <person name="Oyaizu H."/>
        </authorList>
    </citation>
    <scope>NUCLEOTIDE SEQUENCE [LARGE SCALE GENOMIC DNA]</scope>
    <source>
        <strain evidence="5">ATCC 43989 / DSM 5975 / JCM 20966 / LMG 6465 / NBRC 14845 / NCIMB 13405 / ORS 571</strain>
    </source>
</reference>
<reference evidence="4 5" key="3">
    <citation type="journal article" date="2008" name="BMC Genomics">
        <title>The genome of the versatile nitrogen fixer Azorhizobium caulinodans ORS571.</title>
        <authorList>
            <person name="Lee KB."/>
            <person name="Backer P.D."/>
            <person name="Aono T."/>
            <person name="Liu CT."/>
            <person name="Suzuki S."/>
            <person name="Suzuki T."/>
            <person name="Kaneko T."/>
            <person name="Yamada M."/>
            <person name="Tabata S."/>
            <person name="Kupfer D.M."/>
            <person name="Najar F.Z."/>
            <person name="Wiley G.B."/>
            <person name="Roe B."/>
            <person name="Binnewies T.T."/>
            <person name="Ussery D.W."/>
            <person name="D'Haeze W."/>
            <person name="Herder J.D."/>
            <person name="Gevers D."/>
            <person name="Vereecke D."/>
            <person name="Holsters M."/>
            <person name="Oyaizu H."/>
        </authorList>
    </citation>
    <scope>NUCLEOTIDE SEQUENCE [LARGE SCALE GENOMIC DNA]</scope>
    <source>
        <strain evidence="5">ATCC 43989 / DSM 5975 / JCM 20966 / LMG 6465 / NBRC 14845 / NCIMB 13405 / ORS 571</strain>
    </source>
</reference>
<reference evidence="4 5" key="1">
    <citation type="journal article" date="2007" name="Appl. Environ. Microbiol.">
        <title>Rhizobial factors required for stem nodule maturation and maintenance in Sesbania rostrata-Azorhizobium caulinodans ORS571 symbiosis.</title>
        <authorList>
            <person name="Suzuki S."/>
            <person name="Aono T."/>
            <person name="Lee KB."/>
            <person name="Suzuki T."/>
            <person name="Liu CT."/>
            <person name="Miwa H."/>
            <person name="Wakao S."/>
            <person name="Iki T."/>
            <person name="Oyaizu H."/>
        </authorList>
    </citation>
    <scope>NUCLEOTIDE SEQUENCE [LARGE SCALE GENOMIC DNA]</scope>
    <source>
        <strain evidence="5">ATCC 43989 / DSM 5975 / JCM 20966 / LMG 6465 / NBRC 14845 / NCIMB 13405 / ORS 571</strain>
    </source>
</reference>
<keyword evidence="1" id="KW-0472">Membrane</keyword>
<reference evidence="4 5" key="6">
    <citation type="journal article" date="2011" name="Appl. Environ. Microbiol.">
        <title>Involvement of the azorhizobial chromosome partition gene (parA) in the onset of bacteroid differentiation during Sesbania rostrata stem nodule development.</title>
        <authorList>
            <person name="Liu CT."/>
            <person name="Lee KB."/>
            <person name="Wang YS."/>
            <person name="Peng MH."/>
            <person name="Lee KT."/>
            <person name="Suzuki S."/>
            <person name="Suzuki T."/>
            <person name="Oyaizu H."/>
        </authorList>
    </citation>
    <scope>NUCLEOTIDE SEQUENCE [LARGE SCALE GENOMIC DNA]</scope>
    <source>
        <strain evidence="5">ATCC 43989 / DSM 5975 / JCM 20966 / LMG 6465 / NBRC 14845 / NCIMB 13405 / ORS 571</strain>
    </source>
</reference>
<gene>
    <name evidence="4" type="ordered locus">AZC_4004</name>
</gene>
<feature type="transmembrane region" description="Helical" evidence="1">
    <location>
        <begin position="355"/>
        <end position="379"/>
    </location>
</feature>
<proteinExistence type="predicted"/>
<evidence type="ECO:0000313" key="5">
    <source>
        <dbReference type="Proteomes" id="UP000000270"/>
    </source>
</evidence>